<keyword evidence="2" id="KW-0964">Secreted</keyword>
<dbReference type="InterPro" id="IPR023346">
    <property type="entry name" value="Lysozyme-like_dom_sf"/>
</dbReference>
<evidence type="ECO:0000259" key="5">
    <source>
        <dbReference type="PROSITE" id="PS00128"/>
    </source>
</evidence>
<comment type="subcellular location">
    <subcellularLocation>
        <location evidence="1">Secreted</location>
    </subcellularLocation>
</comment>
<accession>A0A8U7N5N3</accession>
<proteinExistence type="predicted"/>
<feature type="domain" description="Glycosyl hydrolases family 22 (GH22)" evidence="5">
    <location>
        <begin position="60"/>
        <end position="78"/>
    </location>
</feature>
<reference evidence="6" key="2">
    <citation type="submission" date="2025-08" db="UniProtKB">
        <authorList>
            <consortium name="Ensembl"/>
        </authorList>
    </citation>
    <scope>IDENTIFICATION</scope>
</reference>
<keyword evidence="7" id="KW-1185">Reference proteome</keyword>
<evidence type="ECO:0000313" key="7">
    <source>
        <dbReference type="Proteomes" id="UP000694553"/>
    </source>
</evidence>
<feature type="compositionally biased region" description="Basic and acidic residues" evidence="4">
    <location>
        <begin position="1"/>
        <end position="18"/>
    </location>
</feature>
<evidence type="ECO:0000256" key="4">
    <source>
        <dbReference type="SAM" id="MobiDB-lite"/>
    </source>
</evidence>
<dbReference type="GO" id="GO:0005576">
    <property type="term" value="C:extracellular region"/>
    <property type="evidence" value="ECO:0007669"/>
    <property type="project" value="UniProtKB-SubCell"/>
</dbReference>
<dbReference type="AlphaFoldDB" id="A0A8U7N5N3"/>
<dbReference type="PANTHER" id="PTHR11407:SF25">
    <property type="entry name" value="SPERM ACROSOME MEMBRANE-ASSOCIATED PROTEIN 3"/>
    <property type="match status" value="1"/>
</dbReference>
<dbReference type="GO" id="GO:0007342">
    <property type="term" value="P:fusion of sperm to egg plasma membrane involved in single fertilization"/>
    <property type="evidence" value="ECO:0007669"/>
    <property type="project" value="TreeGrafter"/>
</dbReference>
<evidence type="ECO:0000313" key="6">
    <source>
        <dbReference type="Ensembl" id="ENSCMUP00000028558.1"/>
    </source>
</evidence>
<organism evidence="6 7">
    <name type="scientific">Corvus moneduloides</name>
    <name type="common">New Caledonian crow</name>
    <dbReference type="NCBI Taxonomy" id="1196302"/>
    <lineage>
        <taxon>Eukaryota</taxon>
        <taxon>Metazoa</taxon>
        <taxon>Chordata</taxon>
        <taxon>Craniata</taxon>
        <taxon>Vertebrata</taxon>
        <taxon>Euteleostomi</taxon>
        <taxon>Archelosauria</taxon>
        <taxon>Archosauria</taxon>
        <taxon>Dinosauria</taxon>
        <taxon>Saurischia</taxon>
        <taxon>Theropoda</taxon>
        <taxon>Coelurosauria</taxon>
        <taxon>Aves</taxon>
        <taxon>Neognathae</taxon>
        <taxon>Neoaves</taxon>
        <taxon>Telluraves</taxon>
        <taxon>Australaves</taxon>
        <taxon>Passeriformes</taxon>
        <taxon>Corvoidea</taxon>
        <taxon>Corvidae</taxon>
        <taxon>Corvus</taxon>
    </lineage>
</organism>
<dbReference type="Pfam" id="PF00062">
    <property type="entry name" value="Lys"/>
    <property type="match status" value="1"/>
</dbReference>
<sequence>KESSRCEPPHVLQEERLEGAGATASPTLGTVADGSADCGIFRLSSHLWCTGNHRPSDNCCRMACRDLLLGNISEDIICVKKIVRNPQGLNLSEVLRHFVQEQWHYLLKPEHVPS</sequence>
<dbReference type="InterPro" id="IPR001916">
    <property type="entry name" value="Glyco_hydro_22"/>
</dbReference>
<dbReference type="PROSITE" id="PS51348">
    <property type="entry name" value="GLYCOSYL_HYDROL_F22_2"/>
    <property type="match status" value="1"/>
</dbReference>
<name>A0A8U7N5N3_CORMO</name>
<protein>
    <recommendedName>
        <fullName evidence="5">Glycosyl hydrolases family 22 (GH22) domain-containing protein</fullName>
    </recommendedName>
</protein>
<evidence type="ECO:0000256" key="1">
    <source>
        <dbReference type="ARBA" id="ARBA00004613"/>
    </source>
</evidence>
<reference evidence="6" key="3">
    <citation type="submission" date="2025-09" db="UniProtKB">
        <authorList>
            <consortium name="Ensembl"/>
        </authorList>
    </citation>
    <scope>IDENTIFICATION</scope>
</reference>
<dbReference type="GO" id="GO:0001669">
    <property type="term" value="C:acrosomal vesicle"/>
    <property type="evidence" value="ECO:0007669"/>
    <property type="project" value="TreeGrafter"/>
</dbReference>
<dbReference type="GO" id="GO:0003796">
    <property type="term" value="F:lysozyme activity"/>
    <property type="evidence" value="ECO:0007669"/>
    <property type="project" value="TreeGrafter"/>
</dbReference>
<reference evidence="7" key="1">
    <citation type="submission" date="2019-10" db="EMBL/GenBank/DDBJ databases">
        <title>Corvus moneduloides (New Caledonian crow) genome, bCorMon1, primary haplotype.</title>
        <authorList>
            <person name="Rutz C."/>
            <person name="Fungtammasan C."/>
            <person name="Mountcastle J."/>
            <person name="Formenti G."/>
            <person name="Chow W."/>
            <person name="Howe K."/>
            <person name="Steele M.P."/>
            <person name="Fernandes J."/>
            <person name="Gilbert M.T.P."/>
            <person name="Fedrigo O."/>
            <person name="Jarvis E.D."/>
            <person name="Gemmell N."/>
        </authorList>
    </citation>
    <scope>NUCLEOTIDE SEQUENCE [LARGE SCALE GENOMIC DNA]</scope>
</reference>
<dbReference type="Proteomes" id="UP000694553">
    <property type="component" value="Unassembled WGS sequence"/>
</dbReference>
<dbReference type="SMART" id="SM00263">
    <property type="entry name" value="LYZ1"/>
    <property type="match status" value="1"/>
</dbReference>
<evidence type="ECO:0000256" key="3">
    <source>
        <dbReference type="ARBA" id="ARBA00023157"/>
    </source>
</evidence>
<dbReference type="GO" id="GO:0036126">
    <property type="term" value="C:sperm flagellum"/>
    <property type="evidence" value="ECO:0007669"/>
    <property type="project" value="TreeGrafter"/>
</dbReference>
<evidence type="ECO:0000256" key="2">
    <source>
        <dbReference type="ARBA" id="ARBA00022525"/>
    </source>
</evidence>
<dbReference type="Gene3D" id="1.10.530.10">
    <property type="match status" value="1"/>
</dbReference>
<dbReference type="InterPro" id="IPR019799">
    <property type="entry name" value="Glyco_hydro_22_CS"/>
</dbReference>
<dbReference type="SUPFAM" id="SSF53955">
    <property type="entry name" value="Lysozyme-like"/>
    <property type="match status" value="1"/>
</dbReference>
<dbReference type="PANTHER" id="PTHR11407">
    <property type="entry name" value="LYSOZYME C"/>
    <property type="match status" value="1"/>
</dbReference>
<feature type="region of interest" description="Disordered" evidence="4">
    <location>
        <begin position="1"/>
        <end position="26"/>
    </location>
</feature>
<dbReference type="Ensembl" id="ENSCMUT00000030360.1">
    <property type="protein sequence ID" value="ENSCMUP00000028558.1"/>
    <property type="gene ID" value="ENSCMUG00000019851.1"/>
</dbReference>
<keyword evidence="3" id="KW-1015">Disulfide bond</keyword>
<dbReference type="PROSITE" id="PS00128">
    <property type="entry name" value="GLYCOSYL_HYDROL_F22_1"/>
    <property type="match status" value="1"/>
</dbReference>